<dbReference type="OMA" id="MPSQADM"/>
<dbReference type="GO" id="GO:0003746">
    <property type="term" value="F:translation elongation factor activity"/>
    <property type="evidence" value="ECO:0007669"/>
    <property type="project" value="UniProtKB-KW"/>
</dbReference>
<dbReference type="InterPro" id="IPR014717">
    <property type="entry name" value="Transl_elong_EF1B/ribsomal_bS6"/>
</dbReference>
<organism evidence="5 6">
    <name type="scientific">Ichthyophthirius multifiliis</name>
    <name type="common">White spot disease agent</name>
    <name type="synonym">Ich</name>
    <dbReference type="NCBI Taxonomy" id="5932"/>
    <lineage>
        <taxon>Eukaryota</taxon>
        <taxon>Sar</taxon>
        <taxon>Alveolata</taxon>
        <taxon>Ciliophora</taxon>
        <taxon>Intramacronucleata</taxon>
        <taxon>Oligohymenophorea</taxon>
        <taxon>Hymenostomatida</taxon>
        <taxon>Ophryoglenina</taxon>
        <taxon>Ichthyophthirius</taxon>
    </lineage>
</organism>
<dbReference type="RefSeq" id="XP_004039616.1">
    <property type="nucleotide sequence ID" value="XM_004039568.1"/>
</dbReference>
<dbReference type="InterPro" id="IPR049720">
    <property type="entry name" value="EF1B_bsu/dsu"/>
</dbReference>
<dbReference type="PANTHER" id="PTHR11595:SF21">
    <property type="entry name" value="ELONGATION FACTOR 1-BETA"/>
    <property type="match status" value="1"/>
</dbReference>
<gene>
    <name evidence="5" type="ORF">IMG5_016510</name>
</gene>
<reference evidence="5 6" key="1">
    <citation type="submission" date="2011-07" db="EMBL/GenBank/DDBJ databases">
        <authorList>
            <person name="Coyne R."/>
            <person name="Brami D."/>
            <person name="Johnson J."/>
            <person name="Hostetler J."/>
            <person name="Hannick L."/>
            <person name="Clark T."/>
            <person name="Cassidy-Hanley D."/>
            <person name="Inman J."/>
        </authorList>
    </citation>
    <scope>NUCLEOTIDE SEQUENCE [LARGE SCALE GENOMIC DNA]</scope>
    <source>
        <strain evidence="5 6">G5</strain>
    </source>
</reference>
<dbReference type="InParanoid" id="G0QKD8"/>
<keyword evidence="6" id="KW-1185">Reference proteome</keyword>
<evidence type="ECO:0000313" key="5">
    <source>
        <dbReference type="EMBL" id="EGR34312.1"/>
    </source>
</evidence>
<dbReference type="GeneID" id="14910503"/>
<proteinExistence type="inferred from homology"/>
<dbReference type="FunFam" id="3.30.70.60:FF:000001">
    <property type="entry name" value="Elongation factor 1-beta 1 like"/>
    <property type="match status" value="1"/>
</dbReference>
<dbReference type="PANTHER" id="PTHR11595">
    <property type="entry name" value="EF-HAND AND COILED-COIL DOMAIN-CONTAINING FAMILY MEMBER"/>
    <property type="match status" value="1"/>
</dbReference>
<comment type="similarity">
    <text evidence="1">Belongs to the EF-1-beta/EF-1-delta family.</text>
</comment>
<dbReference type="EMBL" id="GL983154">
    <property type="protein sequence ID" value="EGR34312.1"/>
    <property type="molecule type" value="Genomic_DNA"/>
</dbReference>
<dbReference type="GO" id="GO:0005085">
    <property type="term" value="F:guanyl-nucleotide exchange factor activity"/>
    <property type="evidence" value="ECO:0007669"/>
    <property type="project" value="TreeGrafter"/>
</dbReference>
<dbReference type="OrthoDB" id="331763at2759"/>
<dbReference type="Pfam" id="PF00736">
    <property type="entry name" value="EF1_GNE"/>
    <property type="match status" value="1"/>
</dbReference>
<dbReference type="InterPro" id="IPR036219">
    <property type="entry name" value="eEF-1beta-like_sf"/>
</dbReference>
<dbReference type="SUPFAM" id="SSF54984">
    <property type="entry name" value="eEF-1beta-like"/>
    <property type="match status" value="1"/>
</dbReference>
<dbReference type="Proteomes" id="UP000008983">
    <property type="component" value="Unassembled WGS sequence"/>
</dbReference>
<evidence type="ECO:0000256" key="2">
    <source>
        <dbReference type="ARBA" id="ARBA00022768"/>
    </source>
</evidence>
<accession>G0QKD8</accession>
<dbReference type="SMART" id="SM00888">
    <property type="entry name" value="EF1_GNE"/>
    <property type="match status" value="1"/>
</dbReference>
<name>G0QKD8_ICHMU</name>
<dbReference type="InterPro" id="IPR014038">
    <property type="entry name" value="EF1B_bsu/dsu_GNE"/>
</dbReference>
<dbReference type="Gene3D" id="3.30.70.60">
    <property type="match status" value="1"/>
</dbReference>
<keyword evidence="3" id="KW-0648">Protein biosynthesis</keyword>
<dbReference type="GO" id="GO:0005829">
    <property type="term" value="C:cytosol"/>
    <property type="evidence" value="ECO:0007669"/>
    <property type="project" value="TreeGrafter"/>
</dbReference>
<dbReference type="eggNOG" id="KOG1668">
    <property type="taxonomic scope" value="Eukaryota"/>
</dbReference>
<evidence type="ECO:0000256" key="3">
    <source>
        <dbReference type="ARBA" id="ARBA00022917"/>
    </source>
</evidence>
<dbReference type="AlphaFoldDB" id="G0QKD8"/>
<dbReference type="CDD" id="cd00292">
    <property type="entry name" value="EF1B"/>
    <property type="match status" value="1"/>
</dbReference>
<sequence>MSFTHTNLAQAETHLAAHQHLSGTDKPSKLDADLFNQLKENKVYLDPNTHPNLYAWYGWISLFSPEVKKSWESSTQKVVASKAPAAKKDDDIDLFGDDDENEDDKAAAEALAKKQKEIAEKAKAKKKVIAKTIIVFDVKVYEESEDLDALAKKIFDTINPDGLVWNKDYKTPVIAYTMRKLQIGCVVEDDKVQTDDIFDKILEWEDVVQSVDIASMQKV</sequence>
<evidence type="ECO:0000313" key="6">
    <source>
        <dbReference type="Proteomes" id="UP000008983"/>
    </source>
</evidence>
<evidence type="ECO:0000259" key="4">
    <source>
        <dbReference type="SMART" id="SM00888"/>
    </source>
</evidence>
<evidence type="ECO:0000256" key="1">
    <source>
        <dbReference type="ARBA" id="ARBA00007411"/>
    </source>
</evidence>
<dbReference type="GO" id="GO:0005853">
    <property type="term" value="C:eukaryotic translation elongation factor 1 complex"/>
    <property type="evidence" value="ECO:0007669"/>
    <property type="project" value="InterPro"/>
</dbReference>
<keyword evidence="2" id="KW-0251">Elongation factor</keyword>
<protein>
    <recommendedName>
        <fullName evidence="4">Translation elongation factor EF1B beta/delta subunit guanine nucleotide exchange domain-containing protein</fullName>
    </recommendedName>
</protein>
<dbReference type="STRING" id="857967.G0QKD8"/>
<feature type="domain" description="Translation elongation factor EF1B beta/delta subunit guanine nucleotide exchange" evidence="4">
    <location>
        <begin position="131"/>
        <end position="219"/>
    </location>
</feature>